<feature type="transmembrane region" description="Helical" evidence="11">
    <location>
        <begin position="242"/>
        <end position="263"/>
    </location>
</feature>
<dbReference type="PANTHER" id="PTHR30413:SF10">
    <property type="entry name" value="CAPSULE POLYSACCHARIDE EXPORT INNER-MEMBRANE PROTEIN CTRC"/>
    <property type="match status" value="1"/>
</dbReference>
<evidence type="ECO:0000256" key="4">
    <source>
        <dbReference type="ARBA" id="ARBA00022475"/>
    </source>
</evidence>
<evidence type="ECO:0000256" key="7">
    <source>
        <dbReference type="ARBA" id="ARBA00022903"/>
    </source>
</evidence>
<dbReference type="GO" id="GO:0043190">
    <property type="term" value="C:ATP-binding cassette (ABC) transporter complex"/>
    <property type="evidence" value="ECO:0007669"/>
    <property type="project" value="InterPro"/>
</dbReference>
<evidence type="ECO:0000256" key="8">
    <source>
        <dbReference type="ARBA" id="ARBA00022989"/>
    </source>
</evidence>
<keyword evidence="14" id="KW-1185">Reference proteome</keyword>
<sequence>MPESNSSTDGVRTPWQVARSVWFAMFMRETISRTMADRFAWFWMIFEPVAFVGIFIAIRSMIRGDRFVIGADFIPWLIVGLMGFFLFREGMNRPVGAIEANQGLFAYRQVLPIDPVLIRVVLEGLLRTFIFLIFIVGGVMLGLDLYADLPMFAMWAWLSLWALGAGAGLTLSAAAALVPEIGRIVKMISLPLMLISGVIIPMSLKPYHIQQLMLYNPIAHAIEFLRLGFFESYKTVPGISMLYVWLFALALIALGMILHLRFAEELKAK</sequence>
<dbReference type="GO" id="GO:0015920">
    <property type="term" value="P:lipopolysaccharide transport"/>
    <property type="evidence" value="ECO:0007669"/>
    <property type="project" value="TreeGrafter"/>
</dbReference>
<organism evidence="13 14">
    <name type="scientific">Halomonas stenophila</name>
    <dbReference type="NCBI Taxonomy" id="795312"/>
    <lineage>
        <taxon>Bacteria</taxon>
        <taxon>Pseudomonadati</taxon>
        <taxon>Pseudomonadota</taxon>
        <taxon>Gammaproteobacteria</taxon>
        <taxon>Oceanospirillales</taxon>
        <taxon>Halomonadaceae</taxon>
        <taxon>Halomonas</taxon>
    </lineage>
</organism>
<keyword evidence="6 11" id="KW-0812">Transmembrane</keyword>
<evidence type="ECO:0000313" key="13">
    <source>
        <dbReference type="EMBL" id="MBB3230153.1"/>
    </source>
</evidence>
<comment type="caution">
    <text evidence="13">The sequence shown here is derived from an EMBL/GenBank/DDBJ whole genome shotgun (WGS) entry which is preliminary data.</text>
</comment>
<keyword evidence="7" id="KW-0972">Capsule biogenesis/degradation</keyword>
<evidence type="ECO:0000256" key="11">
    <source>
        <dbReference type="RuleBase" id="RU361157"/>
    </source>
</evidence>
<keyword evidence="5" id="KW-0762">Sugar transport</keyword>
<keyword evidence="4 11" id="KW-1003">Cell membrane</keyword>
<feature type="transmembrane region" description="Helical" evidence="11">
    <location>
        <begin position="124"/>
        <end position="143"/>
    </location>
</feature>
<keyword evidence="3 11" id="KW-0813">Transport</keyword>
<evidence type="ECO:0000313" key="14">
    <source>
        <dbReference type="Proteomes" id="UP000518892"/>
    </source>
</evidence>
<keyword evidence="9" id="KW-0625">Polysaccharide transport</keyword>
<feature type="transmembrane region" description="Helical" evidence="11">
    <location>
        <begin position="184"/>
        <end position="200"/>
    </location>
</feature>
<proteinExistence type="inferred from homology"/>
<evidence type="ECO:0000256" key="5">
    <source>
        <dbReference type="ARBA" id="ARBA00022597"/>
    </source>
</evidence>
<comment type="subcellular location">
    <subcellularLocation>
        <location evidence="11">Cell inner membrane</location>
        <topology evidence="11">Multi-pass membrane protein</topology>
    </subcellularLocation>
    <subcellularLocation>
        <location evidence="1">Cell membrane</location>
        <topology evidence="1">Multi-pass membrane protein</topology>
    </subcellularLocation>
</comment>
<evidence type="ECO:0000256" key="2">
    <source>
        <dbReference type="ARBA" id="ARBA00007783"/>
    </source>
</evidence>
<dbReference type="InterPro" id="IPR000412">
    <property type="entry name" value="ABC_2_transport"/>
</dbReference>
<dbReference type="GO" id="GO:0140359">
    <property type="term" value="F:ABC-type transporter activity"/>
    <property type="evidence" value="ECO:0007669"/>
    <property type="project" value="InterPro"/>
</dbReference>
<evidence type="ECO:0000256" key="9">
    <source>
        <dbReference type="ARBA" id="ARBA00023047"/>
    </source>
</evidence>
<dbReference type="PANTHER" id="PTHR30413">
    <property type="entry name" value="INNER MEMBRANE TRANSPORT PERMEASE"/>
    <property type="match status" value="1"/>
</dbReference>
<comment type="similarity">
    <text evidence="2 11">Belongs to the ABC-2 integral membrane protein family.</text>
</comment>
<dbReference type="GO" id="GO:0015774">
    <property type="term" value="P:polysaccharide transport"/>
    <property type="evidence" value="ECO:0007669"/>
    <property type="project" value="UniProtKB-KW"/>
</dbReference>
<feature type="transmembrane region" description="Helical" evidence="11">
    <location>
        <begin position="67"/>
        <end position="87"/>
    </location>
</feature>
<keyword evidence="8 11" id="KW-1133">Transmembrane helix</keyword>
<evidence type="ECO:0000259" key="12">
    <source>
        <dbReference type="PROSITE" id="PS51012"/>
    </source>
</evidence>
<dbReference type="Pfam" id="PF01061">
    <property type="entry name" value="ABC2_membrane"/>
    <property type="match status" value="1"/>
</dbReference>
<evidence type="ECO:0000256" key="3">
    <source>
        <dbReference type="ARBA" id="ARBA00022448"/>
    </source>
</evidence>
<evidence type="ECO:0000256" key="6">
    <source>
        <dbReference type="ARBA" id="ARBA00022692"/>
    </source>
</evidence>
<accession>A0A7W5ERL2</accession>
<feature type="transmembrane region" description="Helical" evidence="11">
    <location>
        <begin position="40"/>
        <end position="58"/>
    </location>
</feature>
<dbReference type="InterPro" id="IPR047817">
    <property type="entry name" value="ABC2_TM_bact-type"/>
</dbReference>
<dbReference type="Proteomes" id="UP000518892">
    <property type="component" value="Unassembled WGS sequence"/>
</dbReference>
<feature type="transmembrane region" description="Helical" evidence="11">
    <location>
        <begin position="155"/>
        <end position="178"/>
    </location>
</feature>
<feature type="domain" description="ABC transmembrane type-2" evidence="12">
    <location>
        <begin position="39"/>
        <end position="262"/>
    </location>
</feature>
<gene>
    <name evidence="13" type="ORF">FHR97_000987</name>
</gene>
<keyword evidence="10 11" id="KW-0472">Membrane</keyword>
<evidence type="ECO:0000256" key="10">
    <source>
        <dbReference type="ARBA" id="ARBA00023136"/>
    </source>
</evidence>
<name>A0A7W5ERL2_9GAMM</name>
<dbReference type="InterPro" id="IPR013525">
    <property type="entry name" value="ABC2_TM"/>
</dbReference>
<reference evidence="13 14" key="1">
    <citation type="submission" date="2020-08" db="EMBL/GenBank/DDBJ databases">
        <title>Genomic Encyclopedia of Type Strains, Phase III (KMG-III): the genomes of soil and plant-associated and newly described type strains.</title>
        <authorList>
            <person name="Whitman W."/>
        </authorList>
    </citation>
    <scope>NUCLEOTIDE SEQUENCE [LARGE SCALE GENOMIC DNA]</scope>
    <source>
        <strain evidence="13 14">CECT 7744</strain>
    </source>
</reference>
<protein>
    <recommendedName>
        <fullName evidence="11">Transport permease protein</fullName>
    </recommendedName>
</protein>
<dbReference type="AlphaFoldDB" id="A0A7W5ERL2"/>
<dbReference type="EMBL" id="JACHXR010000002">
    <property type="protein sequence ID" value="MBB3230153.1"/>
    <property type="molecule type" value="Genomic_DNA"/>
</dbReference>
<dbReference type="PROSITE" id="PS51012">
    <property type="entry name" value="ABC_TM2"/>
    <property type="match status" value="1"/>
</dbReference>
<dbReference type="RefSeq" id="WP_183382655.1">
    <property type="nucleotide sequence ID" value="NZ_JACHXR010000002.1"/>
</dbReference>
<evidence type="ECO:0000256" key="1">
    <source>
        <dbReference type="ARBA" id="ARBA00004651"/>
    </source>
</evidence>
<dbReference type="PRINTS" id="PR00164">
    <property type="entry name" value="ABC2TRNSPORT"/>
</dbReference>